<dbReference type="SUPFAM" id="SSF55469">
    <property type="entry name" value="FMN-dependent nitroreductase-like"/>
    <property type="match status" value="1"/>
</dbReference>
<protein>
    <recommendedName>
        <fullName evidence="6">Nitroreductase domain-containing protein</fullName>
    </recommendedName>
</protein>
<gene>
    <name evidence="7" type="ORF">S01H4_53441</name>
</gene>
<comment type="similarity">
    <text evidence="2">Belongs to the nitroreductase family.</text>
</comment>
<feature type="domain" description="Nitroreductase" evidence="6">
    <location>
        <begin position="63"/>
        <end position="204"/>
    </location>
</feature>
<dbReference type="PANTHER" id="PTHR43673:SF2">
    <property type="entry name" value="NITROREDUCTASE"/>
    <property type="match status" value="1"/>
</dbReference>
<dbReference type="PANTHER" id="PTHR43673">
    <property type="entry name" value="NAD(P)H NITROREDUCTASE YDGI-RELATED"/>
    <property type="match status" value="1"/>
</dbReference>
<evidence type="ECO:0000256" key="5">
    <source>
        <dbReference type="ARBA" id="ARBA00023002"/>
    </source>
</evidence>
<evidence type="ECO:0000256" key="1">
    <source>
        <dbReference type="ARBA" id="ARBA00001917"/>
    </source>
</evidence>
<proteinExistence type="inferred from homology"/>
<evidence type="ECO:0000259" key="6">
    <source>
        <dbReference type="Pfam" id="PF00881"/>
    </source>
</evidence>
<feature type="non-terminal residue" evidence="7">
    <location>
        <position position="260"/>
    </location>
</feature>
<comment type="caution">
    <text evidence="7">The sequence shown here is derived from an EMBL/GenBank/DDBJ whole genome shotgun (WGS) entry which is preliminary data.</text>
</comment>
<evidence type="ECO:0000256" key="2">
    <source>
        <dbReference type="ARBA" id="ARBA00007118"/>
    </source>
</evidence>
<dbReference type="InterPro" id="IPR000415">
    <property type="entry name" value="Nitroreductase-like"/>
</dbReference>
<keyword evidence="5" id="KW-0560">Oxidoreductase</keyword>
<evidence type="ECO:0000256" key="3">
    <source>
        <dbReference type="ARBA" id="ARBA00022630"/>
    </source>
</evidence>
<dbReference type="GO" id="GO:0016491">
    <property type="term" value="F:oxidoreductase activity"/>
    <property type="evidence" value="ECO:0007669"/>
    <property type="project" value="UniProtKB-KW"/>
</dbReference>
<dbReference type="Gene3D" id="3.40.109.10">
    <property type="entry name" value="NADH Oxidase"/>
    <property type="match status" value="1"/>
</dbReference>
<keyword evidence="4" id="KW-0288">FMN</keyword>
<keyword evidence="3" id="KW-0285">Flavoprotein</keyword>
<organism evidence="7">
    <name type="scientific">marine sediment metagenome</name>
    <dbReference type="NCBI Taxonomy" id="412755"/>
    <lineage>
        <taxon>unclassified sequences</taxon>
        <taxon>metagenomes</taxon>
        <taxon>ecological metagenomes</taxon>
    </lineage>
</organism>
<comment type="cofactor">
    <cofactor evidence="1">
        <name>FMN</name>
        <dbReference type="ChEBI" id="CHEBI:58210"/>
    </cofactor>
</comment>
<dbReference type="Pfam" id="PF00881">
    <property type="entry name" value="Nitroreductase"/>
    <property type="match status" value="1"/>
</dbReference>
<accession>X1EM54</accession>
<dbReference type="AlphaFoldDB" id="X1EM54"/>
<evidence type="ECO:0000313" key="7">
    <source>
        <dbReference type="EMBL" id="GAH18204.1"/>
    </source>
</evidence>
<evidence type="ECO:0000256" key="4">
    <source>
        <dbReference type="ARBA" id="ARBA00022643"/>
    </source>
</evidence>
<name>X1EM54_9ZZZZ</name>
<dbReference type="EMBL" id="BART01030648">
    <property type="protein sequence ID" value="GAH18204.1"/>
    <property type="molecule type" value="Genomic_DNA"/>
</dbReference>
<dbReference type="InterPro" id="IPR029479">
    <property type="entry name" value="Nitroreductase"/>
</dbReference>
<sequence>SIFIDAILAVGKVKENVEIAEYKAKDINDFYFYNQWDEKLKIKDWQSESIEFHNYDIEVVDAIVDRRSIRHFNENKSIPRSVILELLKAGMMVSLTINQPYLKIIIVEDKNFLNQIAKHSKIVLKQSHVGEVPLIIVITYDCSNNSPGFYSETDSGSIIQSILLRAHTLGIGSCWIGAFNRKVVRKILKIPEDWHIPSMAIFGYPNNFPKPTPRVDLGKVCYHNSWKNHIKKRKRTLLPDYFALSIWFKKFRNTQVTTLL</sequence>
<feature type="non-terminal residue" evidence="7">
    <location>
        <position position="1"/>
    </location>
</feature>
<reference evidence="7" key="1">
    <citation type="journal article" date="2014" name="Front. Microbiol.">
        <title>High frequency of phylogenetically diverse reductive dehalogenase-homologous genes in deep subseafloor sedimentary metagenomes.</title>
        <authorList>
            <person name="Kawai M."/>
            <person name="Futagami T."/>
            <person name="Toyoda A."/>
            <person name="Takaki Y."/>
            <person name="Nishi S."/>
            <person name="Hori S."/>
            <person name="Arai W."/>
            <person name="Tsubouchi T."/>
            <person name="Morono Y."/>
            <person name="Uchiyama I."/>
            <person name="Ito T."/>
            <person name="Fujiyama A."/>
            <person name="Inagaki F."/>
            <person name="Takami H."/>
        </authorList>
    </citation>
    <scope>NUCLEOTIDE SEQUENCE</scope>
    <source>
        <strain evidence="7">Expedition CK06-06</strain>
    </source>
</reference>